<dbReference type="GO" id="GO:0003735">
    <property type="term" value="F:structural constituent of ribosome"/>
    <property type="evidence" value="ECO:0007669"/>
    <property type="project" value="InterPro"/>
</dbReference>
<evidence type="ECO:0000256" key="1">
    <source>
        <dbReference type="SAM" id="Phobius"/>
    </source>
</evidence>
<protein>
    <submittedName>
        <fullName evidence="3">Ribosomal L7/L12-like protein</fullName>
    </submittedName>
</protein>
<accession>A0A4R6JYE2</accession>
<dbReference type="AlphaFoldDB" id="A0A4R6JYE2"/>
<dbReference type="InterPro" id="IPR013823">
    <property type="entry name" value="Ribosomal_bL12_C"/>
</dbReference>
<comment type="caution">
    <text evidence="3">The sequence shown here is derived from an EMBL/GenBank/DDBJ whole genome shotgun (WGS) entry which is preliminary data.</text>
</comment>
<reference evidence="3 4" key="1">
    <citation type="submission" date="2019-03" db="EMBL/GenBank/DDBJ databases">
        <title>Sequencing the genomes of 1000 actinobacteria strains.</title>
        <authorList>
            <person name="Klenk H.-P."/>
        </authorList>
    </citation>
    <scope>NUCLEOTIDE SEQUENCE [LARGE SCALE GENOMIC DNA]</scope>
    <source>
        <strain evidence="3 4">DSM 43805</strain>
    </source>
</reference>
<dbReference type="OrthoDB" id="3298842at2"/>
<proteinExistence type="predicted"/>
<keyword evidence="1" id="KW-1133">Transmembrane helix</keyword>
<evidence type="ECO:0000313" key="4">
    <source>
        <dbReference type="Proteomes" id="UP000294901"/>
    </source>
</evidence>
<dbReference type="Proteomes" id="UP000294901">
    <property type="component" value="Unassembled WGS sequence"/>
</dbReference>
<keyword evidence="4" id="KW-1185">Reference proteome</keyword>
<sequence length="103" mass="11297">MEVVYVVVIALATVGLTLFATASRSQRTSREAARLAAVERKLDMVMKHLGIEEPVDAADPEVLSHLMKGEKIHAIKIYRERTGAGLAEAKEAVERLARERGLS</sequence>
<dbReference type="Gene3D" id="3.30.1390.10">
    <property type="match status" value="1"/>
</dbReference>
<organism evidence="3 4">
    <name type="scientific">Paractinoplanes brasiliensis</name>
    <dbReference type="NCBI Taxonomy" id="52695"/>
    <lineage>
        <taxon>Bacteria</taxon>
        <taxon>Bacillati</taxon>
        <taxon>Actinomycetota</taxon>
        <taxon>Actinomycetes</taxon>
        <taxon>Micromonosporales</taxon>
        <taxon>Micromonosporaceae</taxon>
        <taxon>Paractinoplanes</taxon>
    </lineage>
</organism>
<dbReference type="GO" id="GO:0006412">
    <property type="term" value="P:translation"/>
    <property type="evidence" value="ECO:0007669"/>
    <property type="project" value="InterPro"/>
</dbReference>
<dbReference type="InterPro" id="IPR014719">
    <property type="entry name" value="Ribosomal_bL12_C/ClpS-like"/>
</dbReference>
<feature type="transmembrane region" description="Helical" evidence="1">
    <location>
        <begin position="6"/>
        <end position="22"/>
    </location>
</feature>
<dbReference type="RefSeq" id="WP_133875742.1">
    <property type="nucleotide sequence ID" value="NZ_BOMD01000065.1"/>
</dbReference>
<evidence type="ECO:0000259" key="2">
    <source>
        <dbReference type="Pfam" id="PF00542"/>
    </source>
</evidence>
<feature type="domain" description="Large ribosomal subunit protein bL12 C-terminal" evidence="2">
    <location>
        <begin position="68"/>
        <end position="96"/>
    </location>
</feature>
<name>A0A4R6JYE2_9ACTN</name>
<dbReference type="EMBL" id="SNWR01000001">
    <property type="protein sequence ID" value="TDO41759.1"/>
    <property type="molecule type" value="Genomic_DNA"/>
</dbReference>
<evidence type="ECO:0000313" key="3">
    <source>
        <dbReference type="EMBL" id="TDO41759.1"/>
    </source>
</evidence>
<keyword evidence="1" id="KW-0812">Transmembrane</keyword>
<dbReference type="Pfam" id="PF00542">
    <property type="entry name" value="Ribosomal_L12"/>
    <property type="match status" value="1"/>
</dbReference>
<keyword evidence="1" id="KW-0472">Membrane</keyword>
<gene>
    <name evidence="3" type="ORF">C8E87_5501</name>
</gene>